<dbReference type="InterPro" id="IPR027835">
    <property type="entry name" value="TMEM174"/>
</dbReference>
<evidence type="ECO:0000256" key="1">
    <source>
        <dbReference type="SAM" id="Phobius"/>
    </source>
</evidence>
<evidence type="ECO:0008006" key="4">
    <source>
        <dbReference type="Google" id="ProtNLM"/>
    </source>
</evidence>
<feature type="transmembrane region" description="Helical" evidence="1">
    <location>
        <begin position="64"/>
        <end position="86"/>
    </location>
</feature>
<dbReference type="PANTHER" id="PTHR31020:SF1">
    <property type="entry name" value="TRANSMEMBRANE PROTEIN 174"/>
    <property type="match status" value="1"/>
</dbReference>
<organism evidence="2 3">
    <name type="scientific">Eleginops maclovinus</name>
    <name type="common">Patagonian blennie</name>
    <name type="synonym">Eleginus maclovinus</name>
    <dbReference type="NCBI Taxonomy" id="56733"/>
    <lineage>
        <taxon>Eukaryota</taxon>
        <taxon>Metazoa</taxon>
        <taxon>Chordata</taxon>
        <taxon>Craniata</taxon>
        <taxon>Vertebrata</taxon>
        <taxon>Euteleostomi</taxon>
        <taxon>Actinopterygii</taxon>
        <taxon>Neopterygii</taxon>
        <taxon>Teleostei</taxon>
        <taxon>Neoteleostei</taxon>
        <taxon>Acanthomorphata</taxon>
        <taxon>Eupercaria</taxon>
        <taxon>Perciformes</taxon>
        <taxon>Notothenioidei</taxon>
        <taxon>Eleginopidae</taxon>
        <taxon>Eleginops</taxon>
    </lineage>
</organism>
<gene>
    <name evidence="2" type="ORF">PBY51_023847</name>
</gene>
<dbReference type="PANTHER" id="PTHR31020">
    <property type="entry name" value="TRANSMEMBRANE PROTEIN 174"/>
    <property type="match status" value="1"/>
</dbReference>
<reference evidence="2 3" key="1">
    <citation type="journal article" date="2023" name="Genes (Basel)">
        <title>Chromosome-Level Genome Assembly and Circadian Gene Repertoire of the Patagonia Blennie Eleginops maclovinus-The Closest Ancestral Proxy of Antarctic Cryonotothenioids.</title>
        <authorList>
            <person name="Cheng C.C."/>
            <person name="Rivera-Colon A.G."/>
            <person name="Minhas B.F."/>
            <person name="Wilson L."/>
            <person name="Rayamajhi N."/>
            <person name="Vargas-Chacoff L."/>
            <person name="Catchen J.M."/>
        </authorList>
    </citation>
    <scope>NUCLEOTIDE SEQUENCE [LARGE SCALE GENOMIC DNA]</scope>
    <source>
        <strain evidence="2">JMC-PN-2008</strain>
    </source>
</reference>
<keyword evidence="1" id="KW-0472">Membrane</keyword>
<evidence type="ECO:0000313" key="3">
    <source>
        <dbReference type="Proteomes" id="UP001346869"/>
    </source>
</evidence>
<keyword evidence="1" id="KW-1133">Transmembrane helix</keyword>
<protein>
    <recommendedName>
        <fullName evidence="4">Transmembrane protein 174</fullName>
    </recommendedName>
</protein>
<dbReference type="Pfam" id="PF15029">
    <property type="entry name" value="TMEM174"/>
    <property type="match status" value="1"/>
</dbReference>
<comment type="caution">
    <text evidence="2">The sequence shown here is derived from an EMBL/GenBank/DDBJ whole genome shotgun (WGS) entry which is preliminary data.</text>
</comment>
<accession>A0AAN7X185</accession>
<dbReference type="Proteomes" id="UP001346869">
    <property type="component" value="Unassembled WGS sequence"/>
</dbReference>
<reference evidence="2 3" key="2">
    <citation type="journal article" date="2023" name="Mol. Biol. Evol.">
        <title>Genomics of Secondarily Temperate Adaptation in the Only Non-Antarctic Icefish.</title>
        <authorList>
            <person name="Rivera-Colon A.G."/>
            <person name="Rayamajhi N."/>
            <person name="Minhas B.F."/>
            <person name="Madrigal G."/>
            <person name="Bilyk K.T."/>
            <person name="Yoon V."/>
            <person name="Hune M."/>
            <person name="Gregory S."/>
            <person name="Cheng C.H.C."/>
            <person name="Catchen J.M."/>
        </authorList>
    </citation>
    <scope>NUCLEOTIDE SEQUENCE [LARGE SCALE GENOMIC DNA]</scope>
    <source>
        <strain evidence="2">JMC-PN-2008</strain>
    </source>
</reference>
<proteinExistence type="predicted"/>
<keyword evidence="3" id="KW-1185">Reference proteome</keyword>
<feature type="transmembrane region" description="Helical" evidence="1">
    <location>
        <begin position="29"/>
        <end position="52"/>
    </location>
</feature>
<evidence type="ECO:0000313" key="2">
    <source>
        <dbReference type="EMBL" id="KAK5852375.1"/>
    </source>
</evidence>
<dbReference type="EMBL" id="JAUZQC010000021">
    <property type="protein sequence ID" value="KAK5852375.1"/>
    <property type="molecule type" value="Genomic_DNA"/>
</dbReference>
<sequence>MFQRPVMETSQVRNPALSDSLKYNEKSGVFLLFSGVFLGLAGLTFTTMGWYHYRENSKFGWTQLLGPVLISMGGTFMLTSFCRFGIVSCWPCRQLDEGAAEFQSGGCVNGVHAARPPHAAVYCVDNAAFTAEEEEMDHRRSRMSVLCGATKVV</sequence>
<dbReference type="AlphaFoldDB" id="A0AAN7X185"/>
<keyword evidence="1" id="KW-0812">Transmembrane</keyword>
<name>A0AAN7X185_ELEMC</name>